<reference evidence="2" key="1">
    <citation type="submission" date="2021-01" db="EMBL/GenBank/DDBJ databases">
        <authorList>
            <person name="Corre E."/>
            <person name="Pelletier E."/>
            <person name="Niang G."/>
            <person name="Scheremetjew M."/>
            <person name="Finn R."/>
            <person name="Kale V."/>
            <person name="Holt S."/>
            <person name="Cochrane G."/>
            <person name="Meng A."/>
            <person name="Brown T."/>
            <person name="Cohen L."/>
        </authorList>
    </citation>
    <scope>NUCLEOTIDE SEQUENCE</scope>
    <source>
        <strain evidence="2">CCMP127</strain>
    </source>
</reference>
<dbReference type="InterPro" id="IPR027443">
    <property type="entry name" value="IPNS-like_sf"/>
</dbReference>
<dbReference type="Gene3D" id="2.60.120.330">
    <property type="entry name" value="B-lactam Antibiotic, Isopenicillin N Synthase, Chain"/>
    <property type="match status" value="1"/>
</dbReference>
<dbReference type="AlphaFoldDB" id="A0A7S3L0L5"/>
<accession>A0A7S3L0L5</accession>
<gene>
    <name evidence="2" type="ORF">ACOF00016_LOCUS4949</name>
</gene>
<evidence type="ECO:0000256" key="1">
    <source>
        <dbReference type="SAM" id="MobiDB-lite"/>
    </source>
</evidence>
<proteinExistence type="predicted"/>
<dbReference type="SUPFAM" id="SSF51197">
    <property type="entry name" value="Clavaminate synthase-like"/>
    <property type="match status" value="1"/>
</dbReference>
<protein>
    <submittedName>
        <fullName evidence="2">Uncharacterized protein</fullName>
    </submittedName>
</protein>
<feature type="compositionally biased region" description="Polar residues" evidence="1">
    <location>
        <begin position="1"/>
        <end position="12"/>
    </location>
</feature>
<name>A0A7S3L0L5_9STRA</name>
<evidence type="ECO:0000313" key="2">
    <source>
        <dbReference type="EMBL" id="CAE0407122.1"/>
    </source>
</evidence>
<feature type="compositionally biased region" description="Low complexity" evidence="1">
    <location>
        <begin position="135"/>
        <end position="151"/>
    </location>
</feature>
<sequence length="151" mass="16249">MRSPKQTSRNNESSSSSSSSSLWTSIPATGHGVAVILVGSVMATLSANQIPACRHRVVDVVATDNNNNATTVVPTRRVAATLFGRPAPHALLQTPPCPRWSAIVNNNNNNIPKSPVTFEAWNARVARNYEKSKRNTNNNSNSNNKKNLSSA</sequence>
<feature type="region of interest" description="Disordered" evidence="1">
    <location>
        <begin position="129"/>
        <end position="151"/>
    </location>
</feature>
<feature type="region of interest" description="Disordered" evidence="1">
    <location>
        <begin position="1"/>
        <end position="23"/>
    </location>
</feature>
<organism evidence="2">
    <name type="scientific">Amphora coffeiformis</name>
    <dbReference type="NCBI Taxonomy" id="265554"/>
    <lineage>
        <taxon>Eukaryota</taxon>
        <taxon>Sar</taxon>
        <taxon>Stramenopiles</taxon>
        <taxon>Ochrophyta</taxon>
        <taxon>Bacillariophyta</taxon>
        <taxon>Bacillariophyceae</taxon>
        <taxon>Bacillariophycidae</taxon>
        <taxon>Thalassiophysales</taxon>
        <taxon>Catenulaceae</taxon>
        <taxon>Amphora</taxon>
    </lineage>
</organism>
<dbReference type="EMBL" id="HBIM01005820">
    <property type="protein sequence ID" value="CAE0407122.1"/>
    <property type="molecule type" value="Transcribed_RNA"/>
</dbReference>